<name>A0A1F6XLS1_9BACT</name>
<reference evidence="1 2" key="1">
    <citation type="journal article" date="2016" name="Nat. Commun.">
        <title>Thousands of microbial genomes shed light on interconnected biogeochemical processes in an aquifer system.</title>
        <authorList>
            <person name="Anantharaman K."/>
            <person name="Brown C.T."/>
            <person name="Hug L.A."/>
            <person name="Sharon I."/>
            <person name="Castelle C.J."/>
            <person name="Probst A.J."/>
            <person name="Thomas B.C."/>
            <person name="Singh A."/>
            <person name="Wilkins M.J."/>
            <person name="Karaoz U."/>
            <person name="Brodie E.L."/>
            <person name="Williams K.H."/>
            <person name="Hubbard S.S."/>
            <person name="Banfield J.F."/>
        </authorList>
    </citation>
    <scope>NUCLEOTIDE SEQUENCE [LARGE SCALE GENOMIC DNA]</scope>
</reference>
<dbReference type="EMBL" id="MFVE01000007">
    <property type="protein sequence ID" value="OGI95107.1"/>
    <property type="molecule type" value="Genomic_DNA"/>
</dbReference>
<evidence type="ECO:0000313" key="2">
    <source>
        <dbReference type="Proteomes" id="UP000178104"/>
    </source>
</evidence>
<comment type="caution">
    <text evidence="1">The sequence shown here is derived from an EMBL/GenBank/DDBJ whole genome shotgun (WGS) entry which is preliminary data.</text>
</comment>
<dbReference type="Proteomes" id="UP000178104">
    <property type="component" value="Unassembled WGS sequence"/>
</dbReference>
<gene>
    <name evidence="1" type="ORF">A2917_01830</name>
</gene>
<sequence length="324" mass="36111">MPNISEKIIDTFERQQVIARAEIVHRSLLPNNDKQTPEPLTPKIQQTIEPMPKPLNIKNTVSPVIKNQDVNLLPIIPLAEVFAEPEIPKTEAILPNITEIGEAIPINFEEPTEITESEFAEVPEPEEALYEIISRVDTGEAIETEINSDIVASPAVLLAELPFVLELSLPQSAVHELDTVESEEIVEPVPAISEQITEYIQALEPAQAEEAEAILKVMMEKIQSLLEIVPETQDRQESEAIEQELEVLCTRMLVCMGIEPSAKNVSQLIRNLMLEIQTQMADKTIIDEGTHEKKPAMSQLLDELSDMLKPPVLLGKYALQLATN</sequence>
<organism evidence="1 2">
    <name type="scientific">Candidatus Nomurabacteria bacterium RIFCSPLOWO2_01_FULL_42_17</name>
    <dbReference type="NCBI Taxonomy" id="1801780"/>
    <lineage>
        <taxon>Bacteria</taxon>
        <taxon>Candidatus Nomuraibacteriota</taxon>
    </lineage>
</organism>
<dbReference type="STRING" id="1801780.A2917_01830"/>
<proteinExistence type="predicted"/>
<accession>A0A1F6XLS1</accession>
<protein>
    <submittedName>
        <fullName evidence="1">Uncharacterized protein</fullName>
    </submittedName>
</protein>
<evidence type="ECO:0000313" key="1">
    <source>
        <dbReference type="EMBL" id="OGI95107.1"/>
    </source>
</evidence>
<dbReference type="AlphaFoldDB" id="A0A1F6XLS1"/>